<dbReference type="RefSeq" id="WP_063741938.1">
    <property type="nucleotide sequence ID" value="NZ_CP059075.1"/>
</dbReference>
<proteinExistence type="predicted"/>
<name>A0A7U2RAQ4_FLAPS</name>
<evidence type="ECO:0000313" key="7">
    <source>
        <dbReference type="Proteomes" id="UP000596329"/>
    </source>
</evidence>
<evidence type="ECO:0000256" key="4">
    <source>
        <dbReference type="ARBA" id="ARBA00023284"/>
    </source>
</evidence>
<keyword evidence="4" id="KW-0676">Redox-active center</keyword>
<evidence type="ECO:0000256" key="1">
    <source>
        <dbReference type="ARBA" id="ARBA00004196"/>
    </source>
</evidence>
<evidence type="ECO:0000256" key="3">
    <source>
        <dbReference type="ARBA" id="ARBA00023157"/>
    </source>
</evidence>
<dbReference type="GO" id="GO:0030313">
    <property type="term" value="C:cell envelope"/>
    <property type="evidence" value="ECO:0007669"/>
    <property type="project" value="UniProtKB-SubCell"/>
</dbReference>
<dbReference type="PANTHER" id="PTHR42852">
    <property type="entry name" value="THIOL:DISULFIDE INTERCHANGE PROTEIN DSBE"/>
    <property type="match status" value="1"/>
</dbReference>
<dbReference type="Proteomes" id="UP000596329">
    <property type="component" value="Chromosome"/>
</dbReference>
<accession>A0A7U2RAQ4</accession>
<dbReference type="SUPFAM" id="SSF52833">
    <property type="entry name" value="Thioredoxin-like"/>
    <property type="match status" value="1"/>
</dbReference>
<evidence type="ECO:0000259" key="5">
    <source>
        <dbReference type="PROSITE" id="PS51352"/>
    </source>
</evidence>
<dbReference type="AlphaFoldDB" id="A0A7U2RAQ4"/>
<dbReference type="GO" id="GO:0016491">
    <property type="term" value="F:oxidoreductase activity"/>
    <property type="evidence" value="ECO:0007669"/>
    <property type="project" value="InterPro"/>
</dbReference>
<dbReference type="CDD" id="cd02966">
    <property type="entry name" value="TlpA_like_family"/>
    <property type="match status" value="1"/>
</dbReference>
<dbReference type="PROSITE" id="PS51352">
    <property type="entry name" value="THIOREDOXIN_2"/>
    <property type="match status" value="1"/>
</dbReference>
<dbReference type="InterPro" id="IPR013766">
    <property type="entry name" value="Thioredoxin_domain"/>
</dbReference>
<reference evidence="6 7" key="1">
    <citation type="submission" date="2020-07" db="EMBL/GenBank/DDBJ databases">
        <title>Genomic characterization of Flavobacterium psychrophilum strains.</title>
        <authorList>
            <person name="Castillo D."/>
            <person name="Jorgensen J."/>
            <person name="Middelboe M."/>
        </authorList>
    </citation>
    <scope>NUCLEOTIDE SEQUENCE [LARGE SCALE GENOMIC DNA]</scope>
    <source>
        <strain evidence="6 7">FPS-R7</strain>
    </source>
</reference>
<gene>
    <name evidence="6" type="ORF">H0H26_02735</name>
</gene>
<keyword evidence="2" id="KW-0201">Cytochrome c-type biogenesis</keyword>
<evidence type="ECO:0000256" key="2">
    <source>
        <dbReference type="ARBA" id="ARBA00022748"/>
    </source>
</evidence>
<dbReference type="GO" id="GO:0017004">
    <property type="term" value="P:cytochrome complex assembly"/>
    <property type="evidence" value="ECO:0007669"/>
    <property type="project" value="UniProtKB-KW"/>
</dbReference>
<dbReference type="InterPro" id="IPR050553">
    <property type="entry name" value="Thioredoxin_ResA/DsbE_sf"/>
</dbReference>
<organism evidence="6 7">
    <name type="scientific">Flavobacterium psychrophilum</name>
    <dbReference type="NCBI Taxonomy" id="96345"/>
    <lineage>
        <taxon>Bacteria</taxon>
        <taxon>Pseudomonadati</taxon>
        <taxon>Bacteroidota</taxon>
        <taxon>Flavobacteriia</taxon>
        <taxon>Flavobacteriales</taxon>
        <taxon>Flavobacteriaceae</taxon>
        <taxon>Flavobacterium</taxon>
    </lineage>
</organism>
<feature type="domain" description="Thioredoxin" evidence="5">
    <location>
        <begin position="191"/>
        <end position="334"/>
    </location>
</feature>
<dbReference type="Gene3D" id="3.40.30.10">
    <property type="entry name" value="Glutaredoxin"/>
    <property type="match status" value="1"/>
</dbReference>
<dbReference type="InterPro" id="IPR036249">
    <property type="entry name" value="Thioredoxin-like_sf"/>
</dbReference>
<dbReference type="PANTHER" id="PTHR42852:SF6">
    <property type="entry name" value="THIOL:DISULFIDE INTERCHANGE PROTEIN DSBE"/>
    <property type="match status" value="1"/>
</dbReference>
<dbReference type="Pfam" id="PF08534">
    <property type="entry name" value="Redoxin"/>
    <property type="match status" value="1"/>
</dbReference>
<evidence type="ECO:0000313" key="6">
    <source>
        <dbReference type="EMBL" id="QRE04534.1"/>
    </source>
</evidence>
<keyword evidence="3" id="KW-1015">Disulfide bond</keyword>
<sequence>MKKIFSIALITFCSIYSFGQSKNAVAFQAEIANRNGDIIYIKDAKNKTIKEIKVNDKGFFKDTFEIEKEDFYFFFDGTEYTKLFLKNGYNLKLKMDTKQFDESIVYTGKGAEENNYLAQEVIKTNKMDSEKLASLNEEDFKKMTEEKKLTEEMFLDKSSLDKTFIEIQKKNIAINIRGLQQYYNESKAIQKLNNATAPTFNYANHKGGTTKLEDFKGKYIYIDVWATWCGPCRGEIPFLQKIEEKYHEKNIEFVSISIDAQKDFEKWKKFVSDKQLGGTQLFADNDWNSDFAKKLNITSIPRFILIDTYGKIINANTERPSSPKLQEVLDKLLN</sequence>
<dbReference type="InterPro" id="IPR013740">
    <property type="entry name" value="Redoxin"/>
</dbReference>
<comment type="subcellular location">
    <subcellularLocation>
        <location evidence="1">Cell envelope</location>
    </subcellularLocation>
</comment>
<dbReference type="EMBL" id="CP059075">
    <property type="protein sequence ID" value="QRE04534.1"/>
    <property type="molecule type" value="Genomic_DNA"/>
</dbReference>
<protein>
    <submittedName>
        <fullName evidence="6">Redoxin family protein</fullName>
    </submittedName>
</protein>